<comment type="subcellular location">
    <subcellularLocation>
        <location evidence="1">Cytoplasm</location>
    </subcellularLocation>
</comment>
<dbReference type="AlphaFoldDB" id="A0A0F9FJY4"/>
<dbReference type="InterPro" id="IPR036421">
    <property type="entry name" value="Fe_dep_repressor_sf"/>
</dbReference>
<proteinExistence type="predicted"/>
<dbReference type="Pfam" id="PF02742">
    <property type="entry name" value="Fe_dep_repr_C"/>
    <property type="match status" value="1"/>
</dbReference>
<evidence type="ECO:0000256" key="2">
    <source>
        <dbReference type="ARBA" id="ARBA00011738"/>
    </source>
</evidence>
<name>A0A0F9FJY4_9ZZZZ</name>
<evidence type="ECO:0000256" key="3">
    <source>
        <dbReference type="ARBA" id="ARBA00023004"/>
    </source>
</evidence>
<evidence type="ECO:0000256" key="1">
    <source>
        <dbReference type="ARBA" id="ARBA00004496"/>
    </source>
</evidence>
<dbReference type="InterPro" id="IPR022689">
    <property type="entry name" value="Iron_dep_repressor"/>
</dbReference>
<sequence length="219" mass="24628">MADETQIEEMLECLWMVEEDNGKVERAVLEDKFGSEIADNVLRKMVEKRLINLHDSKVFLTETGRNRAKLIIRRHRLAERLLNDVLEIGDDAFEPSACQFEHFVNEEIIASICTLLGHPTVCPHGKQIPPGDCCLSAKKVLKPVVNPLSELRSGARAKIVYVTTKSHARLDRLSAIGVNPGLELIVHQKRPSIVIQFGETQLALDKDIAKDIFVRTIQS</sequence>
<dbReference type="GO" id="GO:0005737">
    <property type="term" value="C:cytoplasm"/>
    <property type="evidence" value="ECO:0007669"/>
    <property type="project" value="UniProtKB-SubCell"/>
</dbReference>
<feature type="domain" description="Ferrous iron transporter FeoA-like" evidence="4">
    <location>
        <begin position="146"/>
        <end position="216"/>
    </location>
</feature>
<protein>
    <recommendedName>
        <fullName evidence="4">Ferrous iron transporter FeoA-like domain-containing protein</fullName>
    </recommendedName>
</protein>
<dbReference type="GO" id="GO:0046914">
    <property type="term" value="F:transition metal ion binding"/>
    <property type="evidence" value="ECO:0007669"/>
    <property type="project" value="InterPro"/>
</dbReference>
<organism evidence="5">
    <name type="scientific">marine sediment metagenome</name>
    <dbReference type="NCBI Taxonomy" id="412755"/>
    <lineage>
        <taxon>unclassified sequences</taxon>
        <taxon>metagenomes</taxon>
        <taxon>ecological metagenomes</taxon>
    </lineage>
</organism>
<dbReference type="PANTHER" id="PTHR33238">
    <property type="entry name" value="IRON (METAL) DEPENDENT REPRESSOR, DTXR FAMILY"/>
    <property type="match status" value="1"/>
</dbReference>
<dbReference type="SUPFAM" id="SSF50037">
    <property type="entry name" value="C-terminal domain of transcriptional repressors"/>
    <property type="match status" value="1"/>
</dbReference>
<dbReference type="InterPro" id="IPR001367">
    <property type="entry name" value="Fe_dep_repressor"/>
</dbReference>
<dbReference type="InterPro" id="IPR036388">
    <property type="entry name" value="WH-like_DNA-bd_sf"/>
</dbReference>
<evidence type="ECO:0000259" key="4">
    <source>
        <dbReference type="SMART" id="SM00899"/>
    </source>
</evidence>
<dbReference type="Gene3D" id="1.10.10.10">
    <property type="entry name" value="Winged helix-like DNA-binding domain superfamily/Winged helix DNA-binding domain"/>
    <property type="match status" value="1"/>
</dbReference>
<dbReference type="SMART" id="SM00529">
    <property type="entry name" value="HTH_DTXR"/>
    <property type="match status" value="1"/>
</dbReference>
<dbReference type="PANTHER" id="PTHR33238:SF11">
    <property type="entry name" value="TRANSCRIPTIONAL REGULATOR MNTR"/>
    <property type="match status" value="1"/>
</dbReference>
<dbReference type="InterPro" id="IPR050536">
    <property type="entry name" value="DtxR_MntR_Metal-Reg"/>
</dbReference>
<dbReference type="Pfam" id="PF04023">
    <property type="entry name" value="FeoA"/>
    <property type="match status" value="1"/>
</dbReference>
<dbReference type="InterPro" id="IPR008988">
    <property type="entry name" value="Transcriptional_repressor_C"/>
</dbReference>
<comment type="subunit">
    <text evidence="2">Homodimer.</text>
</comment>
<reference evidence="5" key="1">
    <citation type="journal article" date="2015" name="Nature">
        <title>Complex archaea that bridge the gap between prokaryotes and eukaryotes.</title>
        <authorList>
            <person name="Spang A."/>
            <person name="Saw J.H."/>
            <person name="Jorgensen S.L."/>
            <person name="Zaremba-Niedzwiedzka K."/>
            <person name="Martijn J."/>
            <person name="Lind A.E."/>
            <person name="van Eijk R."/>
            <person name="Schleper C."/>
            <person name="Guy L."/>
            <person name="Ettema T.J."/>
        </authorList>
    </citation>
    <scope>NUCLEOTIDE SEQUENCE</scope>
</reference>
<dbReference type="EMBL" id="LAZR01030114">
    <property type="protein sequence ID" value="KKL57590.1"/>
    <property type="molecule type" value="Genomic_DNA"/>
</dbReference>
<dbReference type="GO" id="GO:0003700">
    <property type="term" value="F:DNA-binding transcription factor activity"/>
    <property type="evidence" value="ECO:0007669"/>
    <property type="project" value="InterPro"/>
</dbReference>
<evidence type="ECO:0000313" key="5">
    <source>
        <dbReference type="EMBL" id="KKL57590.1"/>
    </source>
</evidence>
<gene>
    <name evidence="5" type="ORF">LCGC14_2233880</name>
</gene>
<dbReference type="Gene3D" id="2.30.30.90">
    <property type="match status" value="1"/>
</dbReference>
<comment type="caution">
    <text evidence="5">The sequence shown here is derived from an EMBL/GenBank/DDBJ whole genome shotgun (WGS) entry which is preliminary data.</text>
</comment>
<dbReference type="InterPro" id="IPR007167">
    <property type="entry name" value="Fe-transptr_FeoA-like"/>
</dbReference>
<dbReference type="InterPro" id="IPR038157">
    <property type="entry name" value="FeoA_core_dom"/>
</dbReference>
<accession>A0A0F9FJY4</accession>
<keyword evidence="3" id="KW-0408">Iron</keyword>
<dbReference type="SUPFAM" id="SSF47979">
    <property type="entry name" value="Iron-dependent repressor protein, dimerization domain"/>
    <property type="match status" value="1"/>
</dbReference>
<dbReference type="SMART" id="SM00899">
    <property type="entry name" value="FeoA"/>
    <property type="match status" value="1"/>
</dbReference>
<dbReference type="GO" id="GO:0046983">
    <property type="term" value="F:protein dimerization activity"/>
    <property type="evidence" value="ECO:0007669"/>
    <property type="project" value="InterPro"/>
</dbReference>